<proteinExistence type="predicted"/>
<dbReference type="EMBL" id="CU466930">
    <property type="protein sequence ID" value="CAO80783.1"/>
    <property type="molecule type" value="Genomic_DNA"/>
</dbReference>
<feature type="region of interest" description="Disordered" evidence="1">
    <location>
        <begin position="1"/>
        <end position="59"/>
    </location>
</feature>
<name>B0VHG8_CLOAI</name>
<dbReference type="Proteomes" id="UP000002019">
    <property type="component" value="Chromosome"/>
</dbReference>
<reference evidence="2 3" key="1">
    <citation type="journal article" date="2008" name="J. Bacteriol.">
        <title>'Candidatus Cloacamonas acidaminovorans': genome sequence reconstruction provides a first glimpse of a new bacterial division.</title>
        <authorList>
            <person name="Pelletier E."/>
            <person name="Kreimeyer A."/>
            <person name="Bocs S."/>
            <person name="Rouy Z."/>
            <person name="Gyapay G."/>
            <person name="Chouari R."/>
            <person name="Riviere D."/>
            <person name="Ganesan A."/>
            <person name="Daegelen P."/>
            <person name="Sghir A."/>
            <person name="Cohen G.N."/>
            <person name="Medigue C."/>
            <person name="Weissenbach J."/>
            <person name="Le Paslier D."/>
        </authorList>
    </citation>
    <scope>NUCLEOTIDE SEQUENCE [LARGE SCALE GENOMIC DNA]</scope>
    <source>
        <strain evidence="3">Evry</strain>
    </source>
</reference>
<dbReference type="KEGG" id="caci:CLOAM0910"/>
<keyword evidence="3" id="KW-1185">Reference proteome</keyword>
<evidence type="ECO:0000313" key="2">
    <source>
        <dbReference type="EMBL" id="CAO80783.1"/>
    </source>
</evidence>
<feature type="compositionally biased region" description="Basic and acidic residues" evidence="1">
    <location>
        <begin position="24"/>
        <end position="36"/>
    </location>
</feature>
<evidence type="ECO:0000313" key="3">
    <source>
        <dbReference type="Proteomes" id="UP000002019"/>
    </source>
</evidence>
<evidence type="ECO:0000256" key="1">
    <source>
        <dbReference type="SAM" id="MobiDB-lite"/>
    </source>
</evidence>
<dbReference type="AlphaFoldDB" id="B0VHG8"/>
<accession>B0VHG8</accession>
<sequence length="59" mass="6891">MYPKQRVPYPIKAHHKSQNPLEGRGPHRPKEPEGRGPHRPNPPNLQPQEATNEKSNRYF</sequence>
<organism evidence="2 3">
    <name type="scientific">Cloacimonas acidaminovorans (strain Evry)</name>
    <dbReference type="NCBI Taxonomy" id="459349"/>
    <lineage>
        <taxon>Bacteria</taxon>
        <taxon>Pseudomonadati</taxon>
        <taxon>Candidatus Cloacimonadota</taxon>
        <taxon>Candidatus Cloacimonadia</taxon>
        <taxon>Candidatus Cloacimonadales</taxon>
        <taxon>Candidatus Cloacimonadaceae</taxon>
        <taxon>Candidatus Cloacimonas</taxon>
    </lineage>
</organism>
<protein>
    <submittedName>
        <fullName evidence="2">Uncharacterized protein</fullName>
    </submittedName>
</protein>
<gene>
    <name evidence="2" type="ordered locus">CLOAM0910</name>
</gene>
<dbReference type="HOGENOM" id="CLU_2951996_0_0_0"/>